<protein>
    <submittedName>
        <fullName evidence="2">Uncharacterized protein</fullName>
    </submittedName>
</protein>
<dbReference type="Proteomes" id="UP000677228">
    <property type="component" value="Unassembled WGS sequence"/>
</dbReference>
<dbReference type="EMBL" id="CAJOBA010051195">
    <property type="protein sequence ID" value="CAF4242183.1"/>
    <property type="molecule type" value="Genomic_DNA"/>
</dbReference>
<dbReference type="AlphaFoldDB" id="A0A8S2SN24"/>
<name>A0A8S2SN24_9BILA</name>
<organism evidence="2 3">
    <name type="scientific">Didymodactylos carnosus</name>
    <dbReference type="NCBI Taxonomy" id="1234261"/>
    <lineage>
        <taxon>Eukaryota</taxon>
        <taxon>Metazoa</taxon>
        <taxon>Spiralia</taxon>
        <taxon>Gnathifera</taxon>
        <taxon>Rotifera</taxon>
        <taxon>Eurotatoria</taxon>
        <taxon>Bdelloidea</taxon>
        <taxon>Philodinida</taxon>
        <taxon>Philodinidae</taxon>
        <taxon>Didymodactylos</taxon>
    </lineage>
</organism>
<evidence type="ECO:0000313" key="3">
    <source>
        <dbReference type="Proteomes" id="UP000682733"/>
    </source>
</evidence>
<evidence type="ECO:0000313" key="1">
    <source>
        <dbReference type="EMBL" id="CAF1446747.1"/>
    </source>
</evidence>
<proteinExistence type="predicted"/>
<dbReference type="Proteomes" id="UP000682733">
    <property type="component" value="Unassembled WGS sequence"/>
</dbReference>
<accession>A0A8S2SN24</accession>
<reference evidence="2" key="1">
    <citation type="submission" date="2021-02" db="EMBL/GenBank/DDBJ databases">
        <authorList>
            <person name="Nowell W R."/>
        </authorList>
    </citation>
    <scope>NUCLEOTIDE SEQUENCE</scope>
</reference>
<gene>
    <name evidence="1" type="ORF">OVA965_LOCUS34657</name>
    <name evidence="2" type="ORF">TMI583_LOCUS35596</name>
</gene>
<comment type="caution">
    <text evidence="2">The sequence shown here is derived from an EMBL/GenBank/DDBJ whole genome shotgun (WGS) entry which is preliminary data.</text>
</comment>
<sequence>MFQNQYKSKLSVGKDEESVSSMVSDLNGLALRKYLSTGDKYLISDEIDSTFSKLGVFDSGDKPEESSLLCKRFDEITDTDRATGSTLIHIERARLSILGATTGTRYSKLMMQWNNGQGIEGVHNRMLYMFVNRQEAIRPRQLKERKLNASSPSLAHVLLVVQCFPTIEYQFENDEANFSPDGVSSINTTAFDYTFNKTGDHLDYLKYETKDAAHIQALYAKSSEIYPRICANLQIFRNAVCVLTALKQHILFHDGENKQRSFNNIFVQHVKSTIKRLFIDTAPTTEAGVPVLFIELSTCISAYAFYDYLLNTAIRLFDMSKVMNLKSKHLSPALTAAKTILLFDFNLFNRTTIVGRHPVNGKTSPFHHKEYLFDDGINELIKTKLITLDDYLQRTVSWMKEHPPTEQRERLEFEGKLKQYGISLDEYEKLYQLSSKPLKSKLTAKCVQMDDEMMHAMLEELLADGKIKEVVHDDDEVTYEINNSSSHASLFGYYMANHDNNNNAIDIEDKVGSNLLPIMDTTIKSSSKPISIFANIVGNDLVPSPTRKNDKNQSVLDSFTETTIAINDSNEKMESMYCGYQ</sequence>
<evidence type="ECO:0000313" key="2">
    <source>
        <dbReference type="EMBL" id="CAF4242183.1"/>
    </source>
</evidence>
<dbReference type="Pfam" id="PF13148">
    <property type="entry name" value="DUF3987"/>
    <property type="match status" value="1"/>
</dbReference>
<dbReference type="EMBL" id="CAJNOK010029362">
    <property type="protein sequence ID" value="CAF1446747.1"/>
    <property type="molecule type" value="Genomic_DNA"/>
</dbReference>
<dbReference type="InterPro" id="IPR025048">
    <property type="entry name" value="DUF3987"/>
</dbReference>